<gene>
    <name evidence="2" type="ORF">PXEA_LOCUS11385</name>
</gene>
<evidence type="ECO:0000313" key="2">
    <source>
        <dbReference type="EMBL" id="VEL17945.1"/>
    </source>
</evidence>
<keyword evidence="3" id="KW-1185">Reference proteome</keyword>
<dbReference type="Proteomes" id="UP000784294">
    <property type="component" value="Unassembled WGS sequence"/>
</dbReference>
<dbReference type="EMBL" id="CAAALY010034941">
    <property type="protein sequence ID" value="VEL17945.1"/>
    <property type="molecule type" value="Genomic_DNA"/>
</dbReference>
<name>A0A448WQY2_9PLAT</name>
<accession>A0A448WQY2</accession>
<comment type="caution">
    <text evidence="2">The sequence shown here is derived from an EMBL/GenBank/DDBJ whole genome shotgun (WGS) entry which is preliminary data.</text>
</comment>
<protein>
    <submittedName>
        <fullName evidence="2">Uncharacterized protein</fullName>
    </submittedName>
</protein>
<feature type="region of interest" description="Disordered" evidence="1">
    <location>
        <begin position="78"/>
        <end position="110"/>
    </location>
</feature>
<reference evidence="2" key="1">
    <citation type="submission" date="2018-11" db="EMBL/GenBank/DDBJ databases">
        <authorList>
            <consortium name="Pathogen Informatics"/>
        </authorList>
    </citation>
    <scope>NUCLEOTIDE SEQUENCE</scope>
</reference>
<proteinExistence type="predicted"/>
<organism evidence="2 3">
    <name type="scientific">Protopolystoma xenopodis</name>
    <dbReference type="NCBI Taxonomy" id="117903"/>
    <lineage>
        <taxon>Eukaryota</taxon>
        <taxon>Metazoa</taxon>
        <taxon>Spiralia</taxon>
        <taxon>Lophotrochozoa</taxon>
        <taxon>Platyhelminthes</taxon>
        <taxon>Monogenea</taxon>
        <taxon>Polyopisthocotylea</taxon>
        <taxon>Polystomatidea</taxon>
        <taxon>Polystomatidae</taxon>
        <taxon>Protopolystoma</taxon>
    </lineage>
</organism>
<evidence type="ECO:0000313" key="3">
    <source>
        <dbReference type="Proteomes" id="UP000784294"/>
    </source>
</evidence>
<feature type="compositionally biased region" description="Acidic residues" evidence="1">
    <location>
        <begin position="266"/>
        <end position="281"/>
    </location>
</feature>
<evidence type="ECO:0000256" key="1">
    <source>
        <dbReference type="SAM" id="MobiDB-lite"/>
    </source>
</evidence>
<feature type="region of interest" description="Disordered" evidence="1">
    <location>
        <begin position="262"/>
        <end position="289"/>
    </location>
</feature>
<dbReference type="AlphaFoldDB" id="A0A448WQY2"/>
<sequence length="310" mass="31866">MRRENLTLVQSLRKRKSGGLTGTQAATAALIFNPLRPCSSAVNLTAGIETAASSSKHQSLISSGELLVVRSANVGGDISPAPSTSSENCDAEVDGAGSHGESATPAASNGAISDAISEEEEDVSKIKEGSHIHRRAKPEKEVLKSIEGNLPGDHCAFSFSIGITPVSPVCSLVDAAQPAVTAYSASDQIVSSILPTPYDEKYDINSLTRKSALSGRSVSPAQSVGSSASSRSVVSLASSRSSKSHSQLHPIAAVSSTEGHLVCSSDSDDCAEAQGESEQEAEASGVLVLSTKSTGDSKRILMASQPQFSP</sequence>